<feature type="domain" description="Ribosomal protein eL8/eL30/eS12/Gadd45" evidence="1">
    <location>
        <begin position="14"/>
        <end position="95"/>
    </location>
</feature>
<keyword evidence="3" id="KW-1185">Reference proteome</keyword>
<protein>
    <submittedName>
        <fullName evidence="2">40S ribosomal S12</fullName>
    </submittedName>
</protein>
<comment type="caution">
    <text evidence="2">The sequence shown here is derived from an EMBL/GenBank/DDBJ whole genome shotgun (WGS) entry which is preliminary data.</text>
</comment>
<dbReference type="SUPFAM" id="SSF55315">
    <property type="entry name" value="L30e-like"/>
    <property type="match status" value="1"/>
</dbReference>
<sequence>MSEEQSSLNLALSQVFSVSGGHNKLVVGFRQVASILQREKPVFVCIAKDMQNQANDVLLALCKKHQVPVIFIETRKELATLAHRRGKCGVLAMMDFVFSTTGKSFVTNLLKDMANK</sequence>
<proteinExistence type="predicted"/>
<accession>A0A437APD0</accession>
<dbReference type="Proteomes" id="UP000282876">
    <property type="component" value="Unassembled WGS sequence"/>
</dbReference>
<dbReference type="InterPro" id="IPR029064">
    <property type="entry name" value="Ribosomal_eL30-like_sf"/>
</dbReference>
<evidence type="ECO:0000313" key="3">
    <source>
        <dbReference type="Proteomes" id="UP000282876"/>
    </source>
</evidence>
<dbReference type="Pfam" id="PF01248">
    <property type="entry name" value="Ribosomal_L7Ae"/>
    <property type="match status" value="1"/>
</dbReference>
<dbReference type="VEuPathDB" id="MicrosporidiaDB:TUBRATIS_004470"/>
<evidence type="ECO:0000259" key="1">
    <source>
        <dbReference type="Pfam" id="PF01248"/>
    </source>
</evidence>
<evidence type="ECO:0000313" key="2">
    <source>
        <dbReference type="EMBL" id="RVD93030.1"/>
    </source>
</evidence>
<reference evidence="2 3" key="1">
    <citation type="submission" date="2018-10" db="EMBL/GenBank/DDBJ databases">
        <title>Draft genome sequence of the microsporidian Tubulinosema ratisbonensis.</title>
        <authorList>
            <person name="Polonais V."/>
            <person name="Peyretaillade E."/>
            <person name="Niehus S."/>
            <person name="Wawrzyniak I."/>
            <person name="Franchet A."/>
            <person name="Gaspin C."/>
            <person name="Reichstadt M."/>
            <person name="Belser C."/>
            <person name="Labadie K."/>
            <person name="Delbac F."/>
            <person name="Ferrandon D."/>
        </authorList>
    </citation>
    <scope>NUCLEOTIDE SEQUENCE [LARGE SCALE GENOMIC DNA]</scope>
    <source>
        <strain evidence="2 3">Franzen</strain>
    </source>
</reference>
<dbReference type="Gene3D" id="3.30.1330.30">
    <property type="match status" value="1"/>
</dbReference>
<dbReference type="InterPro" id="IPR004038">
    <property type="entry name" value="Ribosomal_eL8/eL30/eS12/Gad45"/>
</dbReference>
<organism evidence="2 3">
    <name type="scientific">Tubulinosema ratisbonensis</name>
    <dbReference type="NCBI Taxonomy" id="291195"/>
    <lineage>
        <taxon>Eukaryota</taxon>
        <taxon>Fungi</taxon>
        <taxon>Fungi incertae sedis</taxon>
        <taxon>Microsporidia</taxon>
        <taxon>Tubulinosematoidea</taxon>
        <taxon>Tubulinosematidae</taxon>
        <taxon>Tubulinosema</taxon>
    </lineage>
</organism>
<dbReference type="AlphaFoldDB" id="A0A437APD0"/>
<dbReference type="STRING" id="291195.A0A437APD0"/>
<dbReference type="OrthoDB" id="10249311at2759"/>
<gene>
    <name evidence="2" type="ORF">TUBRATIS_004470</name>
</gene>
<name>A0A437APD0_9MICR</name>
<dbReference type="EMBL" id="RCSS01000099">
    <property type="protein sequence ID" value="RVD93030.1"/>
    <property type="molecule type" value="Genomic_DNA"/>
</dbReference>